<gene>
    <name evidence="12" type="ORF">H9894_10480</name>
</gene>
<evidence type="ECO:0000256" key="9">
    <source>
        <dbReference type="RuleBase" id="RU362068"/>
    </source>
</evidence>
<reference evidence="12" key="2">
    <citation type="submission" date="2021-04" db="EMBL/GenBank/DDBJ databases">
        <authorList>
            <person name="Gilroy R."/>
        </authorList>
    </citation>
    <scope>NUCLEOTIDE SEQUENCE</scope>
    <source>
        <strain evidence="12">ChiHecec2B26-446</strain>
    </source>
</reference>
<dbReference type="EMBL" id="DXHV01000083">
    <property type="protein sequence ID" value="HIW01593.1"/>
    <property type="molecule type" value="Genomic_DNA"/>
</dbReference>
<dbReference type="Proteomes" id="UP000886752">
    <property type="component" value="Unassembled WGS sequence"/>
</dbReference>
<proteinExistence type="inferred from homology"/>
<dbReference type="GO" id="GO:0005737">
    <property type="term" value="C:cytoplasm"/>
    <property type="evidence" value="ECO:0007669"/>
    <property type="project" value="TreeGrafter"/>
</dbReference>
<sequence length="310" mass="33548">MSATGFHTPAAVSLIGLGALGILYAHRLSQKPEVCTLTCIADRARQAHYGQEGIFCNGTPCHFTLAAPEDPQPRPADLLIVAVKGTTLASAITDCRQHVGPGTVIISLLNGITSEEHLARAYPEARVLHCIAQGMDALRTRHSLVCGHPGELILGTDREALQPDVARVLALLQACDIPCREDKDIIHRLYAKWMFNVGINQVVAVFEGTYGTIQVEGRARDLFIAAMREAIAVANACGIALSEQDLQEYIALAATLAPESMPSMRQDALAHRKTEVELFAGTVLARARELGLETPINAWLYERLQALENA</sequence>
<evidence type="ECO:0000256" key="8">
    <source>
        <dbReference type="ARBA" id="ARBA00048793"/>
    </source>
</evidence>
<evidence type="ECO:0000256" key="3">
    <source>
        <dbReference type="ARBA" id="ARBA00013014"/>
    </source>
</evidence>
<dbReference type="GO" id="GO:0015940">
    <property type="term" value="P:pantothenate biosynthetic process"/>
    <property type="evidence" value="ECO:0007669"/>
    <property type="project" value="UniProtKB-KW"/>
</dbReference>
<accession>A0A9D1TQD5</accession>
<dbReference type="SUPFAM" id="SSF48179">
    <property type="entry name" value="6-phosphogluconate dehydrogenase C-terminal domain-like"/>
    <property type="match status" value="1"/>
</dbReference>
<dbReference type="InterPro" id="IPR003710">
    <property type="entry name" value="ApbA"/>
</dbReference>
<keyword evidence="5 9" id="KW-0521">NADP</keyword>
<dbReference type="Pfam" id="PF02558">
    <property type="entry name" value="ApbA"/>
    <property type="match status" value="1"/>
</dbReference>
<evidence type="ECO:0000313" key="13">
    <source>
        <dbReference type="Proteomes" id="UP000886752"/>
    </source>
</evidence>
<reference evidence="12" key="1">
    <citation type="journal article" date="2021" name="PeerJ">
        <title>Extensive microbial diversity within the chicken gut microbiome revealed by metagenomics and culture.</title>
        <authorList>
            <person name="Gilroy R."/>
            <person name="Ravi A."/>
            <person name="Getino M."/>
            <person name="Pursley I."/>
            <person name="Horton D.L."/>
            <person name="Alikhan N.F."/>
            <person name="Baker D."/>
            <person name="Gharbi K."/>
            <person name="Hall N."/>
            <person name="Watson M."/>
            <person name="Adriaenssens E.M."/>
            <person name="Foster-Nyarko E."/>
            <person name="Jarju S."/>
            <person name="Secka A."/>
            <person name="Antonio M."/>
            <person name="Oren A."/>
            <person name="Chaudhuri R.R."/>
            <person name="La Ragione R."/>
            <person name="Hildebrand F."/>
            <person name="Pallen M.J."/>
        </authorList>
    </citation>
    <scope>NUCLEOTIDE SEQUENCE</scope>
    <source>
        <strain evidence="12">ChiHecec2B26-446</strain>
    </source>
</reference>
<name>A0A9D1TQD5_9BACT</name>
<dbReference type="InterPro" id="IPR013328">
    <property type="entry name" value="6PGD_dom2"/>
</dbReference>
<keyword evidence="9" id="KW-0566">Pantothenate biosynthesis</keyword>
<comment type="catalytic activity">
    <reaction evidence="8 9">
        <text>(R)-pantoate + NADP(+) = 2-dehydropantoate + NADPH + H(+)</text>
        <dbReference type="Rhea" id="RHEA:16233"/>
        <dbReference type="ChEBI" id="CHEBI:11561"/>
        <dbReference type="ChEBI" id="CHEBI:15378"/>
        <dbReference type="ChEBI" id="CHEBI:15980"/>
        <dbReference type="ChEBI" id="CHEBI:57783"/>
        <dbReference type="ChEBI" id="CHEBI:58349"/>
        <dbReference type="EC" id="1.1.1.169"/>
    </reaction>
</comment>
<protein>
    <recommendedName>
        <fullName evidence="4 9">2-dehydropantoate 2-reductase</fullName>
        <ecNumber evidence="3 9">1.1.1.169</ecNumber>
    </recommendedName>
    <alternativeName>
        <fullName evidence="7 9">Ketopantoate reductase</fullName>
    </alternativeName>
</protein>
<dbReference type="PANTHER" id="PTHR21708:SF26">
    <property type="entry name" value="2-DEHYDROPANTOATE 2-REDUCTASE"/>
    <property type="match status" value="1"/>
</dbReference>
<dbReference type="Gene3D" id="3.40.50.720">
    <property type="entry name" value="NAD(P)-binding Rossmann-like Domain"/>
    <property type="match status" value="1"/>
</dbReference>
<comment type="similarity">
    <text evidence="2 9">Belongs to the ketopantoate reductase family.</text>
</comment>
<dbReference type="EC" id="1.1.1.169" evidence="3 9"/>
<evidence type="ECO:0000256" key="5">
    <source>
        <dbReference type="ARBA" id="ARBA00022857"/>
    </source>
</evidence>
<evidence type="ECO:0000256" key="6">
    <source>
        <dbReference type="ARBA" id="ARBA00023002"/>
    </source>
</evidence>
<feature type="domain" description="Ketopantoate reductase C-terminal" evidence="11">
    <location>
        <begin position="184"/>
        <end position="308"/>
    </location>
</feature>
<dbReference type="Gene3D" id="1.10.1040.10">
    <property type="entry name" value="N-(1-d-carboxylethyl)-l-norvaline Dehydrogenase, domain 2"/>
    <property type="match status" value="1"/>
</dbReference>
<evidence type="ECO:0000256" key="7">
    <source>
        <dbReference type="ARBA" id="ARBA00032024"/>
    </source>
</evidence>
<evidence type="ECO:0000256" key="4">
    <source>
        <dbReference type="ARBA" id="ARBA00019465"/>
    </source>
</evidence>
<evidence type="ECO:0000256" key="1">
    <source>
        <dbReference type="ARBA" id="ARBA00004994"/>
    </source>
</evidence>
<evidence type="ECO:0000256" key="2">
    <source>
        <dbReference type="ARBA" id="ARBA00007870"/>
    </source>
</evidence>
<evidence type="ECO:0000259" key="11">
    <source>
        <dbReference type="Pfam" id="PF08546"/>
    </source>
</evidence>
<dbReference type="InterPro" id="IPR008927">
    <property type="entry name" value="6-PGluconate_DH-like_C_sf"/>
</dbReference>
<feature type="domain" description="Ketopantoate reductase N-terminal" evidence="10">
    <location>
        <begin position="14"/>
        <end position="132"/>
    </location>
</feature>
<comment type="pathway">
    <text evidence="1 9">Cofactor biosynthesis; (R)-pantothenate biosynthesis; (R)-pantoate from 3-methyl-2-oxobutanoate: step 2/2.</text>
</comment>
<dbReference type="InterPro" id="IPR036291">
    <property type="entry name" value="NAD(P)-bd_dom_sf"/>
</dbReference>
<keyword evidence="6 9" id="KW-0560">Oxidoreductase</keyword>
<organism evidence="12 13">
    <name type="scientific">Candidatus Desulfovibrio intestinipullorum</name>
    <dbReference type="NCBI Taxonomy" id="2838536"/>
    <lineage>
        <taxon>Bacteria</taxon>
        <taxon>Pseudomonadati</taxon>
        <taxon>Thermodesulfobacteriota</taxon>
        <taxon>Desulfovibrionia</taxon>
        <taxon>Desulfovibrionales</taxon>
        <taxon>Desulfovibrionaceae</taxon>
        <taxon>Desulfovibrio</taxon>
    </lineage>
</organism>
<dbReference type="InterPro" id="IPR051402">
    <property type="entry name" value="KPR-Related"/>
</dbReference>
<evidence type="ECO:0000259" key="10">
    <source>
        <dbReference type="Pfam" id="PF02558"/>
    </source>
</evidence>
<dbReference type="SUPFAM" id="SSF51735">
    <property type="entry name" value="NAD(P)-binding Rossmann-fold domains"/>
    <property type="match status" value="1"/>
</dbReference>
<dbReference type="Pfam" id="PF08546">
    <property type="entry name" value="ApbA_C"/>
    <property type="match status" value="1"/>
</dbReference>
<comment type="caution">
    <text evidence="12">The sequence shown here is derived from an EMBL/GenBank/DDBJ whole genome shotgun (WGS) entry which is preliminary data.</text>
</comment>
<dbReference type="AlphaFoldDB" id="A0A9D1TQD5"/>
<dbReference type="InterPro" id="IPR013332">
    <property type="entry name" value="KPR_N"/>
</dbReference>
<comment type="function">
    <text evidence="9">Catalyzes the NADPH-dependent reduction of ketopantoate into pantoic acid.</text>
</comment>
<dbReference type="NCBIfam" id="TIGR00745">
    <property type="entry name" value="apbA_panE"/>
    <property type="match status" value="1"/>
</dbReference>
<dbReference type="InterPro" id="IPR013752">
    <property type="entry name" value="KPA_reductase"/>
</dbReference>
<evidence type="ECO:0000313" key="12">
    <source>
        <dbReference type="EMBL" id="HIW01593.1"/>
    </source>
</evidence>
<dbReference type="GO" id="GO:0008677">
    <property type="term" value="F:2-dehydropantoate 2-reductase activity"/>
    <property type="evidence" value="ECO:0007669"/>
    <property type="project" value="UniProtKB-EC"/>
</dbReference>
<dbReference type="PANTHER" id="PTHR21708">
    <property type="entry name" value="PROBABLE 2-DEHYDROPANTOATE 2-REDUCTASE"/>
    <property type="match status" value="1"/>
</dbReference>